<gene>
    <name evidence="2" type="ORF">D5S19_15355</name>
</gene>
<evidence type="ECO:0000256" key="1">
    <source>
        <dbReference type="SAM" id="Phobius"/>
    </source>
</evidence>
<keyword evidence="1" id="KW-1133">Transmembrane helix</keyword>
<sequence>MLRLFDAPLYRDWLLWFMLAWAAIDFVSVLTYGPPGGLPRWLTAVIGAVFFAMVCGIVPAWIRLLVRRRRHNHRQRATKAK</sequence>
<feature type="transmembrane region" description="Helical" evidence="1">
    <location>
        <begin position="12"/>
        <end position="32"/>
    </location>
</feature>
<comment type="caution">
    <text evidence="2">The sequence shown here is derived from an EMBL/GenBank/DDBJ whole genome shotgun (WGS) entry which is preliminary data.</text>
</comment>
<evidence type="ECO:0000313" key="3">
    <source>
        <dbReference type="Proteomes" id="UP000285112"/>
    </source>
</evidence>
<name>A0A419I444_9PSEU</name>
<keyword evidence="1" id="KW-0472">Membrane</keyword>
<proteinExistence type="predicted"/>
<accession>A0A419I444</accession>
<dbReference type="OrthoDB" id="4176015at2"/>
<protein>
    <submittedName>
        <fullName evidence="2">Uncharacterized protein</fullName>
    </submittedName>
</protein>
<feature type="transmembrane region" description="Helical" evidence="1">
    <location>
        <begin position="44"/>
        <end position="66"/>
    </location>
</feature>
<dbReference type="AlphaFoldDB" id="A0A419I444"/>
<dbReference type="EMBL" id="QZFV01000082">
    <property type="protein sequence ID" value="RJQ85017.1"/>
    <property type="molecule type" value="Genomic_DNA"/>
</dbReference>
<dbReference type="Proteomes" id="UP000285112">
    <property type="component" value="Unassembled WGS sequence"/>
</dbReference>
<evidence type="ECO:0000313" key="2">
    <source>
        <dbReference type="EMBL" id="RJQ85017.1"/>
    </source>
</evidence>
<reference evidence="2 3" key="1">
    <citation type="submission" date="2018-09" db="EMBL/GenBank/DDBJ databases">
        <title>YIM PH 21725 draft genome.</title>
        <authorList>
            <person name="Miao C."/>
        </authorList>
    </citation>
    <scope>NUCLEOTIDE SEQUENCE [LARGE SCALE GENOMIC DNA]</scope>
    <source>
        <strain evidence="3">YIM PH21725</strain>
    </source>
</reference>
<organism evidence="2 3">
    <name type="scientific">Amycolatopsis panacis</name>
    <dbReference type="NCBI Taxonomy" id="2340917"/>
    <lineage>
        <taxon>Bacteria</taxon>
        <taxon>Bacillati</taxon>
        <taxon>Actinomycetota</taxon>
        <taxon>Actinomycetes</taxon>
        <taxon>Pseudonocardiales</taxon>
        <taxon>Pseudonocardiaceae</taxon>
        <taxon>Amycolatopsis</taxon>
    </lineage>
</organism>
<keyword evidence="1" id="KW-0812">Transmembrane</keyword>
<keyword evidence="3" id="KW-1185">Reference proteome</keyword>